<feature type="domain" description="PAS" evidence="7">
    <location>
        <begin position="11"/>
        <end position="52"/>
    </location>
</feature>
<sequence length="453" mass="50732">MTQYAQGMELLYPVLPELLETLGSGLILTDQQGLVKYVNSATLKLLGVDQLEHLREIPGEKMRKELLKAALDSGQEDAVSRPQVGCLQWDHRLPGAIGDKILHVRTRLVEKDQEKYRIFFFEDVTGLRHAERVLGGTQQIGFLTEDTALRDSISLVEKVANTDSCVFFWGESGSGKGLMARLLHQLSPRNSKPLIEVNCAAIPENLFEAEFFGSVKGAFTGAVSDRIGRFTAADGGTLFLDEVSELPLYHQAKLLKVLEDNCFEPLGSIKTRHVDVRVIAASNRNLKEAVESGTFRSDLYYRLNVIPVRIPPLRERPSDIILLAEYFLHGACKSSQKIFSAEAKRLLLDHPWPGNVRELRNVVEYLAICSAEAHIHKSDFPKDFQEKSTTVSVPGDKTLSSAKASYGKEQLQRLLSKHHGNRAQCARELGIDRVTLWRHLKRWGLTNGTEVRP</sequence>
<dbReference type="Gene3D" id="1.10.10.60">
    <property type="entry name" value="Homeodomain-like"/>
    <property type="match status" value="1"/>
</dbReference>
<gene>
    <name evidence="8" type="ORF">HJG40_12690</name>
</gene>
<keyword evidence="5" id="KW-0804">Transcription</keyword>
<dbReference type="SUPFAM" id="SSF52540">
    <property type="entry name" value="P-loop containing nucleoside triphosphate hydrolases"/>
    <property type="match status" value="1"/>
</dbReference>
<dbReference type="RefSeq" id="WP_215864517.1">
    <property type="nucleotide sequence ID" value="NZ_JABELD010000115.1"/>
</dbReference>
<keyword evidence="9" id="KW-1185">Reference proteome</keyword>
<dbReference type="InterPro" id="IPR025662">
    <property type="entry name" value="Sigma_54_int_dom_ATP-bd_1"/>
</dbReference>
<dbReference type="InterPro" id="IPR003593">
    <property type="entry name" value="AAA+_ATPase"/>
</dbReference>
<keyword evidence="3" id="KW-0805">Transcription regulation</keyword>
<dbReference type="PROSITE" id="PS00688">
    <property type="entry name" value="SIGMA54_INTERACT_3"/>
    <property type="match status" value="1"/>
</dbReference>
<dbReference type="Pfam" id="PF25601">
    <property type="entry name" value="AAA_lid_14"/>
    <property type="match status" value="1"/>
</dbReference>
<evidence type="ECO:0000313" key="9">
    <source>
        <dbReference type="Proteomes" id="UP001197028"/>
    </source>
</evidence>
<evidence type="ECO:0000259" key="6">
    <source>
        <dbReference type="PROSITE" id="PS50045"/>
    </source>
</evidence>
<dbReference type="InterPro" id="IPR002078">
    <property type="entry name" value="Sigma_54_int"/>
</dbReference>
<dbReference type="PANTHER" id="PTHR32071">
    <property type="entry name" value="TRANSCRIPTIONAL REGULATORY PROTEIN"/>
    <property type="match status" value="1"/>
</dbReference>
<protein>
    <submittedName>
        <fullName evidence="8">Sigma 54-interacting transcriptional regulator</fullName>
    </submittedName>
</protein>
<dbReference type="InterPro" id="IPR002197">
    <property type="entry name" value="HTH_Fis"/>
</dbReference>
<dbReference type="InterPro" id="IPR035965">
    <property type="entry name" value="PAS-like_dom_sf"/>
</dbReference>
<dbReference type="Gene3D" id="3.30.450.20">
    <property type="entry name" value="PAS domain"/>
    <property type="match status" value="1"/>
</dbReference>
<dbReference type="PROSITE" id="PS00676">
    <property type="entry name" value="SIGMA54_INTERACT_2"/>
    <property type="match status" value="1"/>
</dbReference>
<dbReference type="Gene3D" id="1.10.8.60">
    <property type="match status" value="1"/>
</dbReference>
<dbReference type="InterPro" id="IPR000014">
    <property type="entry name" value="PAS"/>
</dbReference>
<dbReference type="SUPFAM" id="SSF46689">
    <property type="entry name" value="Homeodomain-like"/>
    <property type="match status" value="1"/>
</dbReference>
<dbReference type="Proteomes" id="UP001197028">
    <property type="component" value="Unassembled WGS sequence"/>
</dbReference>
<dbReference type="Pfam" id="PF00158">
    <property type="entry name" value="Sigma54_activat"/>
    <property type="match status" value="1"/>
</dbReference>
<dbReference type="PRINTS" id="PR01590">
    <property type="entry name" value="HTHFIS"/>
</dbReference>
<dbReference type="InterPro" id="IPR058031">
    <property type="entry name" value="AAA_lid_NorR"/>
</dbReference>
<evidence type="ECO:0000313" key="8">
    <source>
        <dbReference type="EMBL" id="MBU2739624.1"/>
    </source>
</evidence>
<dbReference type="InterPro" id="IPR025944">
    <property type="entry name" value="Sigma_54_int_dom_CS"/>
</dbReference>
<dbReference type="PROSITE" id="PS00675">
    <property type="entry name" value="SIGMA54_INTERACT_1"/>
    <property type="match status" value="1"/>
</dbReference>
<evidence type="ECO:0000256" key="5">
    <source>
        <dbReference type="ARBA" id="ARBA00023163"/>
    </source>
</evidence>
<keyword evidence="4" id="KW-0238">DNA-binding</keyword>
<dbReference type="InterPro" id="IPR009057">
    <property type="entry name" value="Homeodomain-like_sf"/>
</dbReference>
<dbReference type="CDD" id="cd00009">
    <property type="entry name" value="AAA"/>
    <property type="match status" value="1"/>
</dbReference>
<evidence type="ECO:0000256" key="2">
    <source>
        <dbReference type="ARBA" id="ARBA00022840"/>
    </source>
</evidence>
<proteinExistence type="predicted"/>
<dbReference type="EMBL" id="JABELD010000115">
    <property type="protein sequence ID" value="MBU2739624.1"/>
    <property type="molecule type" value="Genomic_DNA"/>
</dbReference>
<keyword evidence="2" id="KW-0067">ATP-binding</keyword>
<evidence type="ECO:0000256" key="4">
    <source>
        <dbReference type="ARBA" id="ARBA00023125"/>
    </source>
</evidence>
<dbReference type="SMART" id="SM00382">
    <property type="entry name" value="AAA"/>
    <property type="match status" value="1"/>
</dbReference>
<keyword evidence="1" id="KW-0547">Nucleotide-binding</keyword>
<evidence type="ECO:0000256" key="1">
    <source>
        <dbReference type="ARBA" id="ARBA00022741"/>
    </source>
</evidence>
<accession>A0ABS5ZSU2</accession>
<feature type="domain" description="Sigma-54 factor interaction" evidence="6">
    <location>
        <begin position="142"/>
        <end position="368"/>
    </location>
</feature>
<organism evidence="8 9">
    <name type="scientific">Acidithiobacillus concretivorus</name>
    <dbReference type="NCBI Taxonomy" id="3063952"/>
    <lineage>
        <taxon>Bacteria</taxon>
        <taxon>Pseudomonadati</taxon>
        <taxon>Pseudomonadota</taxon>
        <taxon>Acidithiobacillia</taxon>
        <taxon>Acidithiobacillales</taxon>
        <taxon>Acidithiobacillaceae</taxon>
        <taxon>Acidithiobacillus</taxon>
    </lineage>
</organism>
<dbReference type="InterPro" id="IPR027417">
    <property type="entry name" value="P-loop_NTPase"/>
</dbReference>
<evidence type="ECO:0000256" key="3">
    <source>
        <dbReference type="ARBA" id="ARBA00023015"/>
    </source>
</evidence>
<name>A0ABS5ZSU2_9PROT</name>
<evidence type="ECO:0000259" key="7">
    <source>
        <dbReference type="PROSITE" id="PS50112"/>
    </source>
</evidence>
<comment type="caution">
    <text evidence="8">The sequence shown here is derived from an EMBL/GenBank/DDBJ whole genome shotgun (WGS) entry which is preliminary data.</text>
</comment>
<reference evidence="8 9" key="1">
    <citation type="journal article" date="2021" name="ISME J.">
        <title>Genomic evolution of the class Acidithiobacillia: deep-branching Proteobacteria living in extreme acidic conditions.</title>
        <authorList>
            <person name="Moya-Beltran A."/>
            <person name="Beard S."/>
            <person name="Rojas-Villalobos C."/>
            <person name="Issotta F."/>
            <person name="Gallardo Y."/>
            <person name="Ulloa R."/>
            <person name="Giaveno A."/>
            <person name="Degli Esposti M."/>
            <person name="Johnson D.B."/>
            <person name="Quatrini R."/>
        </authorList>
    </citation>
    <scope>NUCLEOTIDE SEQUENCE [LARGE SCALE GENOMIC DNA]</scope>
    <source>
        <strain evidence="8 9">ATCC 19703</strain>
    </source>
</reference>
<dbReference type="PROSITE" id="PS50045">
    <property type="entry name" value="SIGMA54_INTERACT_4"/>
    <property type="match status" value="1"/>
</dbReference>
<dbReference type="Pfam" id="PF02954">
    <property type="entry name" value="HTH_8"/>
    <property type="match status" value="1"/>
</dbReference>
<dbReference type="Gene3D" id="3.40.50.300">
    <property type="entry name" value="P-loop containing nucleotide triphosphate hydrolases"/>
    <property type="match status" value="1"/>
</dbReference>
<dbReference type="PROSITE" id="PS50112">
    <property type="entry name" value="PAS"/>
    <property type="match status" value="1"/>
</dbReference>
<dbReference type="InterPro" id="IPR025943">
    <property type="entry name" value="Sigma_54_int_dom_ATP-bd_2"/>
</dbReference>
<dbReference type="SUPFAM" id="SSF55785">
    <property type="entry name" value="PYP-like sensor domain (PAS domain)"/>
    <property type="match status" value="1"/>
</dbReference>